<dbReference type="PROSITE" id="PS50885">
    <property type="entry name" value="HAMP"/>
    <property type="match status" value="1"/>
</dbReference>
<gene>
    <name evidence="8" type="ORF">CR105_09530</name>
</gene>
<keyword evidence="5" id="KW-0175">Coiled coil</keyword>
<dbReference type="EMBL" id="PDOC01000004">
    <property type="protein sequence ID" value="PIL45396.1"/>
    <property type="molecule type" value="Genomic_DNA"/>
</dbReference>
<dbReference type="CDD" id="cd06225">
    <property type="entry name" value="HAMP"/>
    <property type="match status" value="1"/>
</dbReference>
<organism evidence="8 9">
    <name type="scientific">Massilia eurypsychrophila</name>
    <dbReference type="NCBI Taxonomy" id="1485217"/>
    <lineage>
        <taxon>Bacteria</taxon>
        <taxon>Pseudomonadati</taxon>
        <taxon>Pseudomonadota</taxon>
        <taxon>Betaproteobacteria</taxon>
        <taxon>Burkholderiales</taxon>
        <taxon>Oxalobacteraceae</taxon>
        <taxon>Telluria group</taxon>
        <taxon>Massilia</taxon>
    </lineage>
</organism>
<dbReference type="OrthoDB" id="5441488at2"/>
<dbReference type="InterPro" id="IPR051310">
    <property type="entry name" value="MCP_chemotaxis"/>
</dbReference>
<dbReference type="SMART" id="SM00283">
    <property type="entry name" value="MA"/>
    <property type="match status" value="1"/>
</dbReference>
<evidence type="ECO:0000256" key="3">
    <source>
        <dbReference type="ARBA" id="ARBA00029447"/>
    </source>
</evidence>
<dbReference type="GO" id="GO:0006935">
    <property type="term" value="P:chemotaxis"/>
    <property type="evidence" value="ECO:0007669"/>
    <property type="project" value="InterPro"/>
</dbReference>
<dbReference type="CDD" id="cd19411">
    <property type="entry name" value="MCP2201-like_sensor"/>
    <property type="match status" value="1"/>
</dbReference>
<dbReference type="InterPro" id="IPR004090">
    <property type="entry name" value="Chemotax_Me-accpt_rcpt"/>
</dbReference>
<feature type="coiled-coil region" evidence="5">
    <location>
        <begin position="467"/>
        <end position="505"/>
    </location>
</feature>
<evidence type="ECO:0000256" key="4">
    <source>
        <dbReference type="PROSITE-ProRule" id="PRU00284"/>
    </source>
</evidence>
<evidence type="ECO:0008006" key="10">
    <source>
        <dbReference type="Google" id="ProtNLM"/>
    </source>
</evidence>
<dbReference type="InterPro" id="IPR024478">
    <property type="entry name" value="HlyB_4HB_MCP"/>
</dbReference>
<dbReference type="InterPro" id="IPR004089">
    <property type="entry name" value="MCPsignal_dom"/>
</dbReference>
<keyword evidence="2" id="KW-0488">Methylation</keyword>
<dbReference type="Pfam" id="PF00672">
    <property type="entry name" value="HAMP"/>
    <property type="match status" value="1"/>
</dbReference>
<dbReference type="Pfam" id="PF12729">
    <property type="entry name" value="4HB_MCP_1"/>
    <property type="match status" value="1"/>
</dbReference>
<accession>A0A2G8TH84</accession>
<dbReference type="PANTHER" id="PTHR43531">
    <property type="entry name" value="PROTEIN ICFG"/>
    <property type="match status" value="1"/>
</dbReference>
<dbReference type="AlphaFoldDB" id="A0A2G8TH84"/>
<keyword evidence="4" id="KW-0807">Transducer</keyword>
<proteinExistence type="inferred from homology"/>
<dbReference type="PRINTS" id="PR00260">
    <property type="entry name" value="CHEMTRNSDUCR"/>
</dbReference>
<comment type="subcellular location">
    <subcellularLocation>
        <location evidence="1">Membrane</location>
    </subcellularLocation>
</comment>
<dbReference type="PROSITE" id="PS50111">
    <property type="entry name" value="CHEMOTAXIS_TRANSDUC_2"/>
    <property type="match status" value="1"/>
</dbReference>
<feature type="domain" description="HAMP" evidence="7">
    <location>
        <begin position="210"/>
        <end position="262"/>
    </location>
</feature>
<dbReference type="PANTHER" id="PTHR43531:SF14">
    <property type="entry name" value="METHYL-ACCEPTING CHEMOTAXIS PROTEIN I-RELATED"/>
    <property type="match status" value="1"/>
</dbReference>
<dbReference type="Proteomes" id="UP000230390">
    <property type="component" value="Unassembled WGS sequence"/>
</dbReference>
<dbReference type="InterPro" id="IPR003660">
    <property type="entry name" value="HAMP_dom"/>
</dbReference>
<protein>
    <recommendedName>
        <fullName evidence="10">Methyl-accepting chemotaxis protein</fullName>
    </recommendedName>
</protein>
<dbReference type="SUPFAM" id="SSF58104">
    <property type="entry name" value="Methyl-accepting chemotaxis protein (MCP) signaling domain"/>
    <property type="match status" value="1"/>
</dbReference>
<dbReference type="GO" id="GO:0004888">
    <property type="term" value="F:transmembrane signaling receptor activity"/>
    <property type="evidence" value="ECO:0007669"/>
    <property type="project" value="InterPro"/>
</dbReference>
<evidence type="ECO:0000256" key="5">
    <source>
        <dbReference type="SAM" id="Coils"/>
    </source>
</evidence>
<feature type="domain" description="Methyl-accepting transducer" evidence="6">
    <location>
        <begin position="267"/>
        <end position="496"/>
    </location>
</feature>
<reference evidence="8 9" key="1">
    <citation type="submission" date="2017-10" db="EMBL/GenBank/DDBJ databases">
        <title>Massilia psychrophilum sp. nov., a novel purple-pigmented bacterium isolated from Tianshan glacier, Xinjiang Municipality, China.</title>
        <authorList>
            <person name="Wang H."/>
        </authorList>
    </citation>
    <scope>NUCLEOTIDE SEQUENCE [LARGE SCALE GENOMIC DNA]</scope>
    <source>
        <strain evidence="8 9">JCM 30074</strain>
    </source>
</reference>
<evidence type="ECO:0000259" key="6">
    <source>
        <dbReference type="PROSITE" id="PS50111"/>
    </source>
</evidence>
<evidence type="ECO:0000256" key="1">
    <source>
        <dbReference type="ARBA" id="ARBA00004370"/>
    </source>
</evidence>
<dbReference type="FunFam" id="1.10.287.950:FF:000001">
    <property type="entry name" value="Methyl-accepting chemotaxis sensory transducer"/>
    <property type="match status" value="1"/>
</dbReference>
<dbReference type="SMART" id="SM00304">
    <property type="entry name" value="HAMP"/>
    <property type="match status" value="1"/>
</dbReference>
<comment type="similarity">
    <text evidence="3">Belongs to the methyl-accepting chemotaxis (MCP) protein family.</text>
</comment>
<sequence length="552" mass="57859">MKLGNVKIGTRLAAAFALVLALTSLMTVVGIWRLHAVAQASSVMDSANLKERLTQEWLRGIVANSVRTFAKARSDNPNDQAYFQLEMDSESANLTKIQQQLQKLVTDAEAKRLIDLIGERRKAYVDVRKATFAMLGGDDALLAAHVKTRLLPVMTAYSQSVRDLVEFQNGVFGRAKADVDALASSGRTLLTMLGIGAMALGAACAWLLARSITRPMAYAVSIAHEVASGNLAHPIVVSSRDETGQLLQALADMKTSLVDIVGEVRTGTDTIATASAQIAAGNLDLSSRTEEQASSLEETAASMEEMTSTVKQNAENARQANGLAASASEVACKGGAVVAQVIDTMSSINASSKQIGDIIGVIDSIAFQTNILALNAAVEAARAGEQGRGFAVVAAEVRNLAQRSAAAAKEIKSLIDDSVVKVDNGSRLVTEAGATMDQIVFSVKRVTDIMGEITSASKEQTSGIEQINQAISQMDQVTQQNAALVEEAAAAAESLQEQAGALAQAVSVFKLAGDVGPAVMAAGVTTRVHRPRPVAPAKRLSVAAGAAEWAAF</sequence>
<evidence type="ECO:0000259" key="7">
    <source>
        <dbReference type="PROSITE" id="PS50885"/>
    </source>
</evidence>
<keyword evidence="9" id="KW-1185">Reference proteome</keyword>
<dbReference type="GO" id="GO:0005886">
    <property type="term" value="C:plasma membrane"/>
    <property type="evidence" value="ECO:0007669"/>
    <property type="project" value="TreeGrafter"/>
</dbReference>
<dbReference type="InterPro" id="IPR047347">
    <property type="entry name" value="YvaQ-like_sensor"/>
</dbReference>
<evidence type="ECO:0000256" key="2">
    <source>
        <dbReference type="ARBA" id="ARBA00022481"/>
    </source>
</evidence>
<dbReference type="RefSeq" id="WP_099788190.1">
    <property type="nucleotide sequence ID" value="NZ_JBHLYV010000031.1"/>
</dbReference>
<dbReference type="CDD" id="cd11386">
    <property type="entry name" value="MCP_signal"/>
    <property type="match status" value="1"/>
</dbReference>
<evidence type="ECO:0000313" key="8">
    <source>
        <dbReference type="EMBL" id="PIL45396.1"/>
    </source>
</evidence>
<dbReference type="Gene3D" id="1.10.287.950">
    <property type="entry name" value="Methyl-accepting chemotaxis protein"/>
    <property type="match status" value="1"/>
</dbReference>
<comment type="caution">
    <text evidence="8">The sequence shown here is derived from an EMBL/GenBank/DDBJ whole genome shotgun (WGS) entry which is preliminary data.</text>
</comment>
<dbReference type="Pfam" id="PF00015">
    <property type="entry name" value="MCPsignal"/>
    <property type="match status" value="1"/>
</dbReference>
<evidence type="ECO:0000313" key="9">
    <source>
        <dbReference type="Proteomes" id="UP000230390"/>
    </source>
</evidence>
<dbReference type="GO" id="GO:0007165">
    <property type="term" value="P:signal transduction"/>
    <property type="evidence" value="ECO:0007669"/>
    <property type="project" value="UniProtKB-KW"/>
</dbReference>
<name>A0A2G8TH84_9BURK</name>